<keyword evidence="1" id="KW-0175">Coiled coil</keyword>
<feature type="coiled-coil region" evidence="1">
    <location>
        <begin position="268"/>
        <end position="295"/>
    </location>
</feature>
<dbReference type="EMBL" id="HBKN01040261">
    <property type="protein sequence ID" value="CAE2328168.1"/>
    <property type="molecule type" value="Transcribed_RNA"/>
</dbReference>
<evidence type="ECO:0000256" key="2">
    <source>
        <dbReference type="SAM" id="SignalP"/>
    </source>
</evidence>
<dbReference type="AlphaFoldDB" id="A0A7S4UTD5"/>
<name>A0A7S4UTD5_GUITH</name>
<accession>A0A7S4UTD5</accession>
<protein>
    <submittedName>
        <fullName evidence="3">Uncharacterized protein</fullName>
    </submittedName>
</protein>
<feature type="chain" id="PRO_5031260926" evidence="2">
    <location>
        <begin position="20"/>
        <end position="298"/>
    </location>
</feature>
<gene>
    <name evidence="3" type="ORF">GTHE00462_LOCUS31493</name>
</gene>
<proteinExistence type="predicted"/>
<evidence type="ECO:0000313" key="3">
    <source>
        <dbReference type="EMBL" id="CAE2328168.1"/>
    </source>
</evidence>
<organism evidence="3">
    <name type="scientific">Guillardia theta</name>
    <name type="common">Cryptophyte</name>
    <name type="synonym">Cryptomonas phi</name>
    <dbReference type="NCBI Taxonomy" id="55529"/>
    <lineage>
        <taxon>Eukaryota</taxon>
        <taxon>Cryptophyceae</taxon>
        <taxon>Pyrenomonadales</taxon>
        <taxon>Geminigeraceae</taxon>
        <taxon>Guillardia</taxon>
    </lineage>
</organism>
<dbReference type="PROSITE" id="PS51257">
    <property type="entry name" value="PROKAR_LIPOPROTEIN"/>
    <property type="match status" value="1"/>
</dbReference>
<feature type="signal peptide" evidence="2">
    <location>
        <begin position="1"/>
        <end position="19"/>
    </location>
</feature>
<reference evidence="3" key="1">
    <citation type="submission" date="2021-01" db="EMBL/GenBank/DDBJ databases">
        <authorList>
            <person name="Corre E."/>
            <person name="Pelletier E."/>
            <person name="Niang G."/>
            <person name="Scheremetjew M."/>
            <person name="Finn R."/>
            <person name="Kale V."/>
            <person name="Holt S."/>
            <person name="Cochrane G."/>
            <person name="Meng A."/>
            <person name="Brown T."/>
            <person name="Cohen L."/>
        </authorList>
    </citation>
    <scope>NUCLEOTIDE SEQUENCE</scope>
    <source>
        <strain evidence="3">CCMP 2712</strain>
    </source>
</reference>
<sequence>MPSVKYFILVSWLVAIACGLVDPQLKKTHGEVNRGGRWGILNIRSSARCLLQLRGGIGADVPVPRVHIDDLKRACNVSEAEEEEEEAEEGENMQDEKRVLPHDDVMTADQCIGFAETAFEEGRYDDAVDLLTVAIEEKIDNFEEDSVECVRAVLMLSRSLYEKEVLSNFSDANSSYVNKDASADSDGSDDDCFNPMQSAWTALKQAREVLERKGKDDKLLAEVFVEMSKWIMSPWSRTVDVQWEKERARIVSAVKCMKRCLKIRYNLFSEDAREIAEGKERLQELQDKLDREACALHN</sequence>
<keyword evidence="2" id="KW-0732">Signal</keyword>
<evidence type="ECO:0000256" key="1">
    <source>
        <dbReference type="SAM" id="Coils"/>
    </source>
</evidence>